<proteinExistence type="predicted"/>
<keyword evidence="2" id="KW-1185">Reference proteome</keyword>
<dbReference type="EMBL" id="JACTAG010000003">
    <property type="protein sequence ID" value="MBD3666051.1"/>
    <property type="molecule type" value="Genomic_DNA"/>
</dbReference>
<protein>
    <submittedName>
        <fullName evidence="1">Uncharacterized protein</fullName>
    </submittedName>
</protein>
<sequence>MMQSQDIQMPKTITVTPASEVHAELPQTGVLRFERKRGAMAGNPAMGFDEDGNVAFYFADGASVYLACA</sequence>
<dbReference type="RefSeq" id="WP_191077066.1">
    <property type="nucleotide sequence ID" value="NZ_JACTAG010000003.1"/>
</dbReference>
<name>A0A927D7W8_9RHOB</name>
<dbReference type="Proteomes" id="UP000635142">
    <property type="component" value="Unassembled WGS sequence"/>
</dbReference>
<dbReference type="AlphaFoldDB" id="A0A927D7W8"/>
<comment type="caution">
    <text evidence="1">The sequence shown here is derived from an EMBL/GenBank/DDBJ whole genome shotgun (WGS) entry which is preliminary data.</text>
</comment>
<organism evidence="1 2">
    <name type="scientific">Sulfitobacter aestuariivivens</name>
    <dbReference type="NCBI Taxonomy" id="2766981"/>
    <lineage>
        <taxon>Bacteria</taxon>
        <taxon>Pseudomonadati</taxon>
        <taxon>Pseudomonadota</taxon>
        <taxon>Alphaproteobacteria</taxon>
        <taxon>Rhodobacterales</taxon>
        <taxon>Roseobacteraceae</taxon>
        <taxon>Sulfitobacter</taxon>
    </lineage>
</organism>
<reference evidence="1" key="1">
    <citation type="submission" date="2020-08" db="EMBL/GenBank/DDBJ databases">
        <title>Sulfitobacter aestuariivivens sp. nov., isolated from a tidal flat.</title>
        <authorList>
            <person name="Park S."/>
            <person name="Yoon J.-H."/>
        </authorList>
    </citation>
    <scope>NUCLEOTIDE SEQUENCE</scope>
    <source>
        <strain evidence="1">TSTF-M16</strain>
    </source>
</reference>
<evidence type="ECO:0000313" key="1">
    <source>
        <dbReference type="EMBL" id="MBD3666051.1"/>
    </source>
</evidence>
<gene>
    <name evidence="1" type="ORF">H9Q16_19100</name>
</gene>
<evidence type="ECO:0000313" key="2">
    <source>
        <dbReference type="Proteomes" id="UP000635142"/>
    </source>
</evidence>
<accession>A0A927D7W8</accession>